<feature type="transmembrane region" description="Helical" evidence="2">
    <location>
        <begin position="46"/>
        <end position="68"/>
    </location>
</feature>
<feature type="region of interest" description="Disordered" evidence="1">
    <location>
        <begin position="1"/>
        <end position="41"/>
    </location>
</feature>
<feature type="non-terminal residue" evidence="3">
    <location>
        <position position="1"/>
    </location>
</feature>
<gene>
    <name evidence="3" type="ORF">GHK86_17795</name>
</gene>
<evidence type="ECO:0000256" key="1">
    <source>
        <dbReference type="SAM" id="MobiDB-lite"/>
    </source>
</evidence>
<name>A0ABW9QY15_9ACTN</name>
<feature type="compositionally biased region" description="Low complexity" evidence="1">
    <location>
        <begin position="13"/>
        <end position="30"/>
    </location>
</feature>
<dbReference type="Pfam" id="PF13365">
    <property type="entry name" value="Trypsin_2"/>
    <property type="match status" value="1"/>
</dbReference>
<keyword evidence="4" id="KW-1185">Reference proteome</keyword>
<evidence type="ECO:0000313" key="3">
    <source>
        <dbReference type="EMBL" id="MST34567.1"/>
    </source>
</evidence>
<reference evidence="3 4" key="1">
    <citation type="submission" date="2019-11" db="EMBL/GenBank/DDBJ databases">
        <title>Acidiferrimicrobium australis gen. nov., sp. nov., an acidophilic and obligately heterotrophic, member of the Actinobacteria that catalyses dissimilatory oxido- reduction of iron isolated from metal-rich acidic water in Chile.</title>
        <authorList>
            <person name="Gonzalez D."/>
            <person name="Huber K."/>
            <person name="Hedrich S."/>
            <person name="Rojas-Villalobos C."/>
            <person name="Quatrini R."/>
            <person name="Dinamarca M.A."/>
            <person name="Schwarz A."/>
            <person name="Canales C."/>
            <person name="Nancucheo I."/>
        </authorList>
    </citation>
    <scope>NUCLEOTIDE SEQUENCE [LARGE SCALE GENOMIC DNA]</scope>
    <source>
        <strain evidence="3 4">USS-CCA1</strain>
    </source>
</reference>
<dbReference type="Gene3D" id="2.40.10.120">
    <property type="match status" value="1"/>
</dbReference>
<sequence length="327" mass="32959">PDADPDATSRGLSPVVLPRPVSSAPPASADTPPPAGKRRSRALRTAAALTVVFALGAAASGGALFGYYQHELNGNTRRVNALVDGYKRQFARAEADLRSVAAAGRAQIQSAATADRQGGTAPSTQQALVRSLAPSLFVVMTSSTAGQPSVGTAFVVASSATESLLLTSYTTVQAATTIPGPRVEVRPARGSGRARPVTVRTWDPTHDLAVLVLPVGNLPVVRLAPAHPGPQLGQPVFAVSALGATGGAIAAGEVDDVSSSGIADDIPIGAAYQGAPIVDSRGDVVAVASRSYAPLGVAPGGIWYAPFVGMACDEVLNCPGGSLSASR</sequence>
<evidence type="ECO:0008006" key="5">
    <source>
        <dbReference type="Google" id="ProtNLM"/>
    </source>
</evidence>
<keyword evidence="2" id="KW-0472">Membrane</keyword>
<proteinExistence type="predicted"/>
<dbReference type="EMBL" id="WJHE01001073">
    <property type="protein sequence ID" value="MST34567.1"/>
    <property type="molecule type" value="Genomic_DNA"/>
</dbReference>
<dbReference type="Proteomes" id="UP000437736">
    <property type="component" value="Unassembled WGS sequence"/>
</dbReference>
<evidence type="ECO:0000313" key="4">
    <source>
        <dbReference type="Proteomes" id="UP000437736"/>
    </source>
</evidence>
<accession>A0ABW9QY15</accession>
<organism evidence="3 4">
    <name type="scientific">Acidiferrimicrobium australe</name>
    <dbReference type="NCBI Taxonomy" id="2664430"/>
    <lineage>
        <taxon>Bacteria</taxon>
        <taxon>Bacillati</taxon>
        <taxon>Actinomycetota</taxon>
        <taxon>Acidimicrobiia</taxon>
        <taxon>Acidimicrobiales</taxon>
        <taxon>Acidimicrobiaceae</taxon>
        <taxon>Acidiferrimicrobium</taxon>
    </lineage>
</organism>
<protein>
    <recommendedName>
        <fullName evidence="5">Trypsin-like serine protease</fullName>
    </recommendedName>
</protein>
<dbReference type="InterPro" id="IPR009003">
    <property type="entry name" value="Peptidase_S1_PA"/>
</dbReference>
<keyword evidence="2" id="KW-0812">Transmembrane</keyword>
<keyword evidence="2" id="KW-1133">Transmembrane helix</keyword>
<evidence type="ECO:0000256" key="2">
    <source>
        <dbReference type="SAM" id="Phobius"/>
    </source>
</evidence>
<dbReference type="SUPFAM" id="SSF50494">
    <property type="entry name" value="Trypsin-like serine proteases"/>
    <property type="match status" value="1"/>
</dbReference>
<comment type="caution">
    <text evidence="3">The sequence shown here is derived from an EMBL/GenBank/DDBJ whole genome shotgun (WGS) entry which is preliminary data.</text>
</comment>